<evidence type="ECO:0000256" key="13">
    <source>
        <dbReference type="SAM" id="Phobius"/>
    </source>
</evidence>
<dbReference type="Proteomes" id="UP001320609">
    <property type="component" value="Unassembled WGS sequence"/>
</dbReference>
<feature type="transmembrane region" description="Helical" evidence="13">
    <location>
        <begin position="91"/>
        <end position="109"/>
    </location>
</feature>
<keyword evidence="9 13" id="KW-1133">Transmembrane helix</keyword>
<dbReference type="InterPro" id="IPR016174">
    <property type="entry name" value="Di-haem_cyt_TM"/>
</dbReference>
<evidence type="ECO:0000259" key="14">
    <source>
        <dbReference type="Pfam" id="PF01292"/>
    </source>
</evidence>
<protein>
    <submittedName>
        <fullName evidence="15">Cytochrome b</fullName>
    </submittedName>
</protein>
<evidence type="ECO:0000256" key="12">
    <source>
        <dbReference type="ARBA" id="ARBA00037975"/>
    </source>
</evidence>
<evidence type="ECO:0000256" key="5">
    <source>
        <dbReference type="ARBA" id="ARBA00022617"/>
    </source>
</evidence>
<comment type="subcellular location">
    <subcellularLocation>
        <location evidence="2">Cell membrane</location>
        <topology evidence="2">Multi-pass membrane protein</topology>
    </subcellularLocation>
</comment>
<evidence type="ECO:0000256" key="1">
    <source>
        <dbReference type="ARBA" id="ARBA00001970"/>
    </source>
</evidence>
<keyword evidence="8" id="KW-0249">Electron transport</keyword>
<name>A0ABS9SBG5_9GAMM</name>
<dbReference type="EMBL" id="JAKVTW010000019">
    <property type="protein sequence ID" value="MCH4813458.1"/>
    <property type="molecule type" value="Genomic_DNA"/>
</dbReference>
<evidence type="ECO:0000256" key="4">
    <source>
        <dbReference type="ARBA" id="ARBA00022475"/>
    </source>
</evidence>
<feature type="transmembrane region" description="Helical" evidence="13">
    <location>
        <begin position="52"/>
        <end position="70"/>
    </location>
</feature>
<evidence type="ECO:0000256" key="9">
    <source>
        <dbReference type="ARBA" id="ARBA00022989"/>
    </source>
</evidence>
<feature type="domain" description="Cytochrome b561 bacterial/Ni-hydrogenase" evidence="14">
    <location>
        <begin position="11"/>
        <end position="175"/>
    </location>
</feature>
<proteinExistence type="inferred from homology"/>
<evidence type="ECO:0000313" key="16">
    <source>
        <dbReference type="Proteomes" id="UP001320609"/>
    </source>
</evidence>
<feature type="transmembrane region" description="Helical" evidence="13">
    <location>
        <begin position="145"/>
        <end position="162"/>
    </location>
</feature>
<dbReference type="RefSeq" id="WP_240719722.1">
    <property type="nucleotide sequence ID" value="NZ_JAKVTW010000019.1"/>
</dbReference>
<comment type="caution">
    <text evidence="15">The sequence shown here is derived from an EMBL/GenBank/DDBJ whole genome shotgun (WGS) entry which is preliminary data.</text>
</comment>
<dbReference type="InterPro" id="IPR052168">
    <property type="entry name" value="Cytochrome_b561_oxidase"/>
</dbReference>
<sequence length="176" mass="19727">MSILVMDTKVRYGAVSRFFHWGMALLFAWQFTSATAHWLFPDTPFEEFFWGTHYTVGVSLLSLVVLRALWALANASRRPPSVSVMAKLGHIALYGLMIAVPTIALIRQFGSGRSLEVFGITLMAGFEGEEITWMTDLGGLLHGELGWTLLALVVGHIVMAFLHRKLTHHNVLTRMR</sequence>
<keyword evidence="5" id="KW-0349">Heme</keyword>
<dbReference type="PANTHER" id="PTHR30529">
    <property type="entry name" value="CYTOCHROME B561"/>
    <property type="match status" value="1"/>
</dbReference>
<dbReference type="PANTHER" id="PTHR30529:SF1">
    <property type="entry name" value="CYTOCHROME B561 HOMOLOG 2"/>
    <property type="match status" value="1"/>
</dbReference>
<dbReference type="SUPFAM" id="SSF81342">
    <property type="entry name" value="Transmembrane di-heme cytochromes"/>
    <property type="match status" value="1"/>
</dbReference>
<evidence type="ECO:0000256" key="6">
    <source>
        <dbReference type="ARBA" id="ARBA00022692"/>
    </source>
</evidence>
<keyword evidence="4" id="KW-1003">Cell membrane</keyword>
<evidence type="ECO:0000256" key="2">
    <source>
        <dbReference type="ARBA" id="ARBA00004651"/>
    </source>
</evidence>
<evidence type="ECO:0000256" key="7">
    <source>
        <dbReference type="ARBA" id="ARBA00022723"/>
    </source>
</evidence>
<keyword evidence="3" id="KW-0813">Transport</keyword>
<accession>A0ABS9SBG5</accession>
<evidence type="ECO:0000256" key="8">
    <source>
        <dbReference type="ARBA" id="ARBA00022982"/>
    </source>
</evidence>
<evidence type="ECO:0000256" key="3">
    <source>
        <dbReference type="ARBA" id="ARBA00022448"/>
    </source>
</evidence>
<keyword evidence="6 13" id="KW-0812">Transmembrane</keyword>
<evidence type="ECO:0000256" key="10">
    <source>
        <dbReference type="ARBA" id="ARBA00023004"/>
    </source>
</evidence>
<organism evidence="15 16">
    <name type="scientific">Vreelandella neptunia</name>
    <dbReference type="NCBI Taxonomy" id="115551"/>
    <lineage>
        <taxon>Bacteria</taxon>
        <taxon>Pseudomonadati</taxon>
        <taxon>Pseudomonadota</taxon>
        <taxon>Gammaproteobacteria</taxon>
        <taxon>Oceanospirillales</taxon>
        <taxon>Halomonadaceae</taxon>
        <taxon>Vreelandella</taxon>
    </lineage>
</organism>
<reference evidence="15 16" key="1">
    <citation type="submission" date="2022-03" db="EMBL/GenBank/DDBJ databases">
        <title>Genomic signatures underlying metal tolerance in selected Arctic bacterial isolates.</title>
        <authorList>
            <person name="Thomas F.A."/>
            <person name="Venkatachalam S."/>
            <person name="Krishnan K.P."/>
        </authorList>
    </citation>
    <scope>NUCLEOTIDE SEQUENCE [LARGE SCALE GENOMIC DNA]</scope>
    <source>
        <strain evidence="15 16">HM116</strain>
    </source>
</reference>
<comment type="cofactor">
    <cofactor evidence="1">
        <name>heme b</name>
        <dbReference type="ChEBI" id="CHEBI:60344"/>
    </cofactor>
</comment>
<keyword evidence="11 13" id="KW-0472">Membrane</keyword>
<gene>
    <name evidence="15" type="ORF">MLE19_19170</name>
</gene>
<evidence type="ECO:0000313" key="15">
    <source>
        <dbReference type="EMBL" id="MCH4813458.1"/>
    </source>
</evidence>
<evidence type="ECO:0000256" key="11">
    <source>
        <dbReference type="ARBA" id="ARBA00023136"/>
    </source>
</evidence>
<comment type="similarity">
    <text evidence="12">Belongs to the cytochrome b561 family.</text>
</comment>
<dbReference type="InterPro" id="IPR011577">
    <property type="entry name" value="Cyt_b561_bac/Ni-Hgenase"/>
</dbReference>
<keyword evidence="10" id="KW-0408">Iron</keyword>
<dbReference type="Pfam" id="PF01292">
    <property type="entry name" value="Ni_hydr_CYTB"/>
    <property type="match status" value="1"/>
</dbReference>
<keyword evidence="16" id="KW-1185">Reference proteome</keyword>
<feature type="transmembrane region" description="Helical" evidence="13">
    <location>
        <begin position="21"/>
        <end position="40"/>
    </location>
</feature>
<keyword evidence="7" id="KW-0479">Metal-binding</keyword>